<organism evidence="1 2">
    <name type="scientific">Paenibacillus pectinilyticus</name>
    <dbReference type="NCBI Taxonomy" id="512399"/>
    <lineage>
        <taxon>Bacteria</taxon>
        <taxon>Bacillati</taxon>
        <taxon>Bacillota</taxon>
        <taxon>Bacilli</taxon>
        <taxon>Bacillales</taxon>
        <taxon>Paenibacillaceae</taxon>
        <taxon>Paenibacillus</taxon>
    </lineage>
</organism>
<accession>A0A1C0ZX16</accession>
<dbReference type="RefSeq" id="WP_065857154.1">
    <property type="nucleotide sequence ID" value="NZ_LYPC01000027.1"/>
</dbReference>
<comment type="caution">
    <text evidence="1">The sequence shown here is derived from an EMBL/GenBank/DDBJ whole genome shotgun (WGS) entry which is preliminary data.</text>
</comment>
<dbReference type="EMBL" id="LYPC01000027">
    <property type="protein sequence ID" value="OCT12652.1"/>
    <property type="molecule type" value="Genomic_DNA"/>
</dbReference>
<evidence type="ECO:0000313" key="2">
    <source>
        <dbReference type="Proteomes" id="UP000093309"/>
    </source>
</evidence>
<gene>
    <name evidence="1" type="ORF">A8709_33110</name>
</gene>
<protein>
    <submittedName>
        <fullName evidence="1">Uncharacterized protein</fullName>
    </submittedName>
</protein>
<dbReference type="AlphaFoldDB" id="A0A1C0ZX16"/>
<name>A0A1C0ZX16_9BACL</name>
<evidence type="ECO:0000313" key="1">
    <source>
        <dbReference type="EMBL" id="OCT12652.1"/>
    </source>
</evidence>
<reference evidence="2" key="1">
    <citation type="submission" date="2016-05" db="EMBL/GenBank/DDBJ databases">
        <title>Paenibacillus oryzae. sp. nov., isolated from the rice root.</title>
        <authorList>
            <person name="Zhang J."/>
            <person name="Zhang X."/>
        </authorList>
    </citation>
    <scope>NUCLEOTIDE SEQUENCE [LARGE SCALE GENOMIC DNA]</scope>
    <source>
        <strain evidence="2">KCTC13222</strain>
    </source>
</reference>
<proteinExistence type="predicted"/>
<dbReference type="STRING" id="512399.A8709_33110"/>
<sequence>MSRLEEIKGRNDLRKIMTQERKYEFSMLKEMEYQRLVEKSVEDVDYLINEVELLQKAVAKSMSLLDQYEDILHLDSIIEKTPKELNADKE</sequence>
<keyword evidence="2" id="KW-1185">Reference proteome</keyword>
<dbReference type="Proteomes" id="UP000093309">
    <property type="component" value="Unassembled WGS sequence"/>
</dbReference>